<dbReference type="SUPFAM" id="SSF47384">
    <property type="entry name" value="Homodimeric domain of signal transducing histidine kinase"/>
    <property type="match status" value="1"/>
</dbReference>
<dbReference type="InterPro" id="IPR036890">
    <property type="entry name" value="HATPase_C_sf"/>
</dbReference>
<feature type="transmembrane region" description="Helical" evidence="14">
    <location>
        <begin position="296"/>
        <end position="316"/>
    </location>
</feature>
<dbReference type="InterPro" id="IPR036097">
    <property type="entry name" value="HisK_dim/P_sf"/>
</dbReference>
<evidence type="ECO:0000256" key="10">
    <source>
        <dbReference type="ARBA" id="ARBA00022840"/>
    </source>
</evidence>
<dbReference type="PROSITE" id="PS50885">
    <property type="entry name" value="HAMP"/>
    <property type="match status" value="1"/>
</dbReference>
<evidence type="ECO:0000256" key="7">
    <source>
        <dbReference type="ARBA" id="ARBA00022692"/>
    </source>
</evidence>
<evidence type="ECO:0000256" key="11">
    <source>
        <dbReference type="ARBA" id="ARBA00022989"/>
    </source>
</evidence>
<keyword evidence="4" id="KW-1003">Cell membrane</keyword>
<keyword evidence="10" id="KW-0067">ATP-binding</keyword>
<evidence type="ECO:0000256" key="12">
    <source>
        <dbReference type="ARBA" id="ARBA00023012"/>
    </source>
</evidence>
<evidence type="ECO:0000259" key="15">
    <source>
        <dbReference type="PROSITE" id="PS50109"/>
    </source>
</evidence>
<dbReference type="InterPro" id="IPR003661">
    <property type="entry name" value="HisK_dim/P_dom"/>
</dbReference>
<feature type="domain" description="HAMP" evidence="16">
    <location>
        <begin position="393"/>
        <end position="445"/>
    </location>
</feature>
<dbReference type="PRINTS" id="PR00344">
    <property type="entry name" value="BCTRLSENSOR"/>
</dbReference>
<dbReference type="InterPro" id="IPR050398">
    <property type="entry name" value="HssS/ArlS-like"/>
</dbReference>
<dbReference type="Pfam" id="PF00512">
    <property type="entry name" value="HisKA"/>
    <property type="match status" value="1"/>
</dbReference>
<evidence type="ECO:0000256" key="5">
    <source>
        <dbReference type="ARBA" id="ARBA00022553"/>
    </source>
</evidence>
<dbReference type="InterPro" id="IPR005467">
    <property type="entry name" value="His_kinase_dom"/>
</dbReference>
<accession>A0ABW0R8S3</accession>
<dbReference type="EC" id="2.7.13.3" evidence="3"/>
<evidence type="ECO:0000256" key="6">
    <source>
        <dbReference type="ARBA" id="ARBA00022679"/>
    </source>
</evidence>
<name>A0ABW0R8S3_9BACL</name>
<keyword evidence="5" id="KW-0597">Phosphoprotein</keyword>
<evidence type="ECO:0000259" key="16">
    <source>
        <dbReference type="PROSITE" id="PS50885"/>
    </source>
</evidence>
<dbReference type="CDD" id="cd00082">
    <property type="entry name" value="HisKA"/>
    <property type="match status" value="1"/>
</dbReference>
<keyword evidence="13 14" id="KW-0472">Membrane</keyword>
<gene>
    <name evidence="17" type="ORF">ACFPQ4_22765</name>
</gene>
<evidence type="ECO:0000313" key="17">
    <source>
        <dbReference type="EMBL" id="MFC5532247.1"/>
    </source>
</evidence>
<feature type="transmembrane region" description="Helical" evidence="14">
    <location>
        <begin position="255"/>
        <end position="276"/>
    </location>
</feature>
<dbReference type="Gene3D" id="3.30.565.10">
    <property type="entry name" value="Histidine kinase-like ATPase, C-terminal domain"/>
    <property type="match status" value="1"/>
</dbReference>
<evidence type="ECO:0000256" key="8">
    <source>
        <dbReference type="ARBA" id="ARBA00022741"/>
    </source>
</evidence>
<sequence length="673" mass="76123">MATKWKSKRVSSILFACSILLWTFFLALLADLNKHKDFIGNYFDSPYFNREISSIMSMIAIHHIYADDFDKQSLDQRLRNELYDQLQILYGDNGANSVSRPHPAIEANRIYDSAKSFLDLSSAYIQYVVKNEQTGETYTNMNPIPADWPKNSEQVLRQVEVPISVEKYPFRERAAFVYNVSLKGTIVILKSSDDLNPIQNEYAAYQSVQDHMKRNALLLGACLIAALALSLYVRQRRAAIESNASRNIPMSGFPLDLRIIFTGIVTIVLLVLLLNWDTYGWDTRFPIRRDQIPELFVTALLTCFLFFSLRSILVLIRNPEQRAAQWQNSVIMQIRSGMEQLSLTFKFIVFTGLAALLGFIPVVALASNGSDGIIVLALLYFFVLVVIVVPYLYRKLRYLKEIMTGVEAQVSGDFTAEIPLKGEGHLPRLAANINNMKVGLQRSIEKQVVSDRLKTELITNVSHDLKTPLTSIINYVDLLKREEVTEEERAQYVEVLDRKAQRLKVLIDDLFEASKMASGAAELQLDQVDVAALLNQALGEFGDKIAASGLSFRVHIDAPHVYARLDGRKMWRVFENLISNALKYSLGGTRVYIRLTETVDTVVVSMQNISAYELSFNSDELFERFKRGDVSRHTEGSGLGLAIAKSIVELHGGKLSIVIDGDQFNVIVELRRY</sequence>
<dbReference type="SUPFAM" id="SSF55874">
    <property type="entry name" value="ATPase domain of HSP90 chaperone/DNA topoisomerase II/histidine kinase"/>
    <property type="match status" value="1"/>
</dbReference>
<dbReference type="PANTHER" id="PTHR45528:SF1">
    <property type="entry name" value="SENSOR HISTIDINE KINASE CPXA"/>
    <property type="match status" value="1"/>
</dbReference>
<dbReference type="SMART" id="SM00388">
    <property type="entry name" value="HisKA"/>
    <property type="match status" value="1"/>
</dbReference>
<evidence type="ECO:0000313" key="18">
    <source>
        <dbReference type="Proteomes" id="UP001596108"/>
    </source>
</evidence>
<dbReference type="SMART" id="SM00387">
    <property type="entry name" value="HATPase_c"/>
    <property type="match status" value="1"/>
</dbReference>
<evidence type="ECO:0000256" key="2">
    <source>
        <dbReference type="ARBA" id="ARBA00004651"/>
    </source>
</evidence>
<dbReference type="InterPro" id="IPR003594">
    <property type="entry name" value="HATPase_dom"/>
</dbReference>
<dbReference type="GO" id="GO:0016301">
    <property type="term" value="F:kinase activity"/>
    <property type="evidence" value="ECO:0007669"/>
    <property type="project" value="UniProtKB-KW"/>
</dbReference>
<evidence type="ECO:0000256" key="14">
    <source>
        <dbReference type="SAM" id="Phobius"/>
    </source>
</evidence>
<dbReference type="Proteomes" id="UP001596108">
    <property type="component" value="Unassembled WGS sequence"/>
</dbReference>
<evidence type="ECO:0000256" key="4">
    <source>
        <dbReference type="ARBA" id="ARBA00022475"/>
    </source>
</evidence>
<dbReference type="EMBL" id="JBHSNC010000057">
    <property type="protein sequence ID" value="MFC5532247.1"/>
    <property type="molecule type" value="Genomic_DNA"/>
</dbReference>
<comment type="caution">
    <text evidence="17">The sequence shown here is derived from an EMBL/GenBank/DDBJ whole genome shotgun (WGS) entry which is preliminary data.</text>
</comment>
<reference evidence="18" key="1">
    <citation type="journal article" date="2019" name="Int. J. Syst. Evol. Microbiol.">
        <title>The Global Catalogue of Microorganisms (GCM) 10K type strain sequencing project: providing services to taxonomists for standard genome sequencing and annotation.</title>
        <authorList>
            <consortium name="The Broad Institute Genomics Platform"/>
            <consortium name="The Broad Institute Genome Sequencing Center for Infectious Disease"/>
            <person name="Wu L."/>
            <person name="Ma J."/>
        </authorList>
    </citation>
    <scope>NUCLEOTIDE SEQUENCE [LARGE SCALE GENOMIC DNA]</scope>
    <source>
        <strain evidence="18">CGMCC 1.18578</strain>
    </source>
</reference>
<dbReference type="RefSeq" id="WP_378114216.1">
    <property type="nucleotide sequence ID" value="NZ_JBHSNC010000057.1"/>
</dbReference>
<feature type="transmembrane region" description="Helical" evidence="14">
    <location>
        <begin position="372"/>
        <end position="393"/>
    </location>
</feature>
<dbReference type="PROSITE" id="PS50109">
    <property type="entry name" value="HIS_KIN"/>
    <property type="match status" value="1"/>
</dbReference>
<dbReference type="PANTHER" id="PTHR45528">
    <property type="entry name" value="SENSOR HISTIDINE KINASE CPXA"/>
    <property type="match status" value="1"/>
</dbReference>
<keyword evidence="6" id="KW-0808">Transferase</keyword>
<comment type="subcellular location">
    <subcellularLocation>
        <location evidence="2">Cell membrane</location>
        <topology evidence="2">Multi-pass membrane protein</topology>
    </subcellularLocation>
</comment>
<evidence type="ECO:0000256" key="1">
    <source>
        <dbReference type="ARBA" id="ARBA00000085"/>
    </source>
</evidence>
<evidence type="ECO:0000256" key="3">
    <source>
        <dbReference type="ARBA" id="ARBA00012438"/>
    </source>
</evidence>
<evidence type="ECO:0000256" key="9">
    <source>
        <dbReference type="ARBA" id="ARBA00022777"/>
    </source>
</evidence>
<dbReference type="InterPro" id="IPR003660">
    <property type="entry name" value="HAMP_dom"/>
</dbReference>
<feature type="transmembrane region" description="Helical" evidence="14">
    <location>
        <begin position="216"/>
        <end position="234"/>
    </location>
</feature>
<keyword evidence="18" id="KW-1185">Reference proteome</keyword>
<feature type="domain" description="Histidine kinase" evidence="15">
    <location>
        <begin position="460"/>
        <end position="673"/>
    </location>
</feature>
<protein>
    <recommendedName>
        <fullName evidence="3">histidine kinase</fullName>
        <ecNumber evidence="3">2.7.13.3</ecNumber>
    </recommendedName>
</protein>
<keyword evidence="12" id="KW-0902">Two-component regulatory system</keyword>
<keyword evidence="11 14" id="KW-1133">Transmembrane helix</keyword>
<organism evidence="17 18">
    <name type="scientific">Cohnella yongneupensis</name>
    <dbReference type="NCBI Taxonomy" id="425006"/>
    <lineage>
        <taxon>Bacteria</taxon>
        <taxon>Bacillati</taxon>
        <taxon>Bacillota</taxon>
        <taxon>Bacilli</taxon>
        <taxon>Bacillales</taxon>
        <taxon>Paenibacillaceae</taxon>
        <taxon>Cohnella</taxon>
    </lineage>
</organism>
<keyword evidence="7 14" id="KW-0812">Transmembrane</keyword>
<evidence type="ECO:0000256" key="13">
    <source>
        <dbReference type="ARBA" id="ARBA00023136"/>
    </source>
</evidence>
<proteinExistence type="predicted"/>
<dbReference type="Gene3D" id="6.10.340.10">
    <property type="match status" value="1"/>
</dbReference>
<feature type="transmembrane region" description="Helical" evidence="14">
    <location>
        <begin position="343"/>
        <end position="366"/>
    </location>
</feature>
<dbReference type="Pfam" id="PF02518">
    <property type="entry name" value="HATPase_c"/>
    <property type="match status" value="1"/>
</dbReference>
<dbReference type="Gene3D" id="1.10.287.130">
    <property type="match status" value="1"/>
</dbReference>
<comment type="catalytic activity">
    <reaction evidence="1">
        <text>ATP + protein L-histidine = ADP + protein N-phospho-L-histidine.</text>
        <dbReference type="EC" id="2.7.13.3"/>
    </reaction>
</comment>
<dbReference type="InterPro" id="IPR004358">
    <property type="entry name" value="Sig_transdc_His_kin-like_C"/>
</dbReference>
<keyword evidence="8" id="KW-0547">Nucleotide-binding</keyword>
<keyword evidence="9 17" id="KW-0418">Kinase</keyword>